<keyword evidence="3" id="KW-1185">Reference proteome</keyword>
<dbReference type="AlphaFoldDB" id="A0A804MRT4"/>
<name>A0A804MRT4_MAIZE</name>
<evidence type="ECO:0000256" key="1">
    <source>
        <dbReference type="SAM" id="MobiDB-lite"/>
    </source>
</evidence>
<dbReference type="Proteomes" id="UP000007305">
    <property type="component" value="Chromosome 2"/>
</dbReference>
<feature type="compositionally biased region" description="Polar residues" evidence="1">
    <location>
        <begin position="32"/>
        <end position="42"/>
    </location>
</feature>
<reference evidence="2" key="3">
    <citation type="submission" date="2021-05" db="UniProtKB">
        <authorList>
            <consortium name="EnsemblPlants"/>
        </authorList>
    </citation>
    <scope>IDENTIFICATION</scope>
    <source>
        <strain evidence="2">cv. B73</strain>
    </source>
</reference>
<accession>A0A804MRT4</accession>
<sequence>MQNKLLPSLLTTTTTYKIHVINKAPPRHALQPQPSCIGSSQERIPPAADRQAEREAKEGGGGGAARRRGGGGRGTARAGGALELQRVHGKRHVLLVRAAPRRRAAAAGLRRARGVEHGAQHGGDGGDVGRLVLGQQPREAHQLAVPPQHPPRAVAAGAGDLAAHVPLQLHKLVGASATEEAAGHASRGLGLLINPRLSKLQVVANQLKAFIIEKDTAHCGCPPARMVCPHKCVFKLSRNGPIRWLPGGGIALSQGCFQRERQSSRK</sequence>
<dbReference type="EnsemblPlants" id="Zm00001eb106760_T001">
    <property type="protein sequence ID" value="Zm00001eb106760_P001"/>
    <property type="gene ID" value="Zm00001eb106760"/>
</dbReference>
<protein>
    <submittedName>
        <fullName evidence="2">Uncharacterized protein</fullName>
    </submittedName>
</protein>
<evidence type="ECO:0000313" key="3">
    <source>
        <dbReference type="Proteomes" id="UP000007305"/>
    </source>
</evidence>
<dbReference type="InParanoid" id="A0A804MRT4"/>
<organism evidence="2 3">
    <name type="scientific">Zea mays</name>
    <name type="common">Maize</name>
    <dbReference type="NCBI Taxonomy" id="4577"/>
    <lineage>
        <taxon>Eukaryota</taxon>
        <taxon>Viridiplantae</taxon>
        <taxon>Streptophyta</taxon>
        <taxon>Embryophyta</taxon>
        <taxon>Tracheophyta</taxon>
        <taxon>Spermatophyta</taxon>
        <taxon>Magnoliopsida</taxon>
        <taxon>Liliopsida</taxon>
        <taxon>Poales</taxon>
        <taxon>Poaceae</taxon>
        <taxon>PACMAD clade</taxon>
        <taxon>Panicoideae</taxon>
        <taxon>Andropogonodae</taxon>
        <taxon>Andropogoneae</taxon>
        <taxon>Tripsacinae</taxon>
        <taxon>Zea</taxon>
    </lineage>
</organism>
<evidence type="ECO:0000313" key="2">
    <source>
        <dbReference type="EnsemblPlants" id="Zm00001eb106760_P001"/>
    </source>
</evidence>
<dbReference type="Gramene" id="Zm00001eb106760_T001">
    <property type="protein sequence ID" value="Zm00001eb106760_P001"/>
    <property type="gene ID" value="Zm00001eb106760"/>
</dbReference>
<feature type="region of interest" description="Disordered" evidence="1">
    <location>
        <begin position="26"/>
        <end position="81"/>
    </location>
</feature>
<reference evidence="3" key="1">
    <citation type="submission" date="2015-12" db="EMBL/GenBank/DDBJ databases">
        <title>Update maize B73 reference genome by single molecule sequencing technologies.</title>
        <authorList>
            <consortium name="Maize Genome Sequencing Project"/>
            <person name="Ware D."/>
        </authorList>
    </citation>
    <scope>NUCLEOTIDE SEQUENCE [LARGE SCALE GENOMIC DNA]</scope>
    <source>
        <strain evidence="3">cv. B73</strain>
    </source>
</reference>
<proteinExistence type="predicted"/>
<reference evidence="2" key="2">
    <citation type="submission" date="2019-07" db="EMBL/GenBank/DDBJ databases">
        <authorList>
            <person name="Seetharam A."/>
            <person name="Woodhouse M."/>
            <person name="Cannon E."/>
        </authorList>
    </citation>
    <scope>NUCLEOTIDE SEQUENCE [LARGE SCALE GENOMIC DNA]</scope>
    <source>
        <strain evidence="2">cv. B73</strain>
    </source>
</reference>